<organism evidence="1 2">
    <name type="scientific">Paenibacillus xylanexedens</name>
    <dbReference type="NCBI Taxonomy" id="528191"/>
    <lineage>
        <taxon>Bacteria</taxon>
        <taxon>Bacillati</taxon>
        <taxon>Bacillota</taxon>
        <taxon>Bacilli</taxon>
        <taxon>Bacillales</taxon>
        <taxon>Paenibacillaceae</taxon>
        <taxon>Paenibacillus</taxon>
    </lineage>
</organism>
<dbReference type="EMBL" id="JAGIKV010000040">
    <property type="protein sequence ID" value="MBP2249484.1"/>
    <property type="molecule type" value="Genomic_DNA"/>
</dbReference>
<dbReference type="GO" id="GO:0016740">
    <property type="term" value="F:transferase activity"/>
    <property type="evidence" value="ECO:0007669"/>
    <property type="project" value="UniProtKB-KW"/>
</dbReference>
<gene>
    <name evidence="1" type="ORF">J2Z28_006181</name>
</gene>
<protein>
    <submittedName>
        <fullName evidence="1">Acyl transferase domain-containing protein</fullName>
    </submittedName>
</protein>
<comment type="caution">
    <text evidence="1">The sequence shown here is derived from an EMBL/GenBank/DDBJ whole genome shotgun (WGS) entry which is preliminary data.</text>
</comment>
<dbReference type="Gene3D" id="3.40.366.10">
    <property type="entry name" value="Malonyl-Coenzyme A Acyl Carrier Protein, domain 2"/>
    <property type="match status" value="1"/>
</dbReference>
<name>A0ABS4S362_PAEXY</name>
<sequence>MFSGQGSQYLRMGKELFEQDALFRETMLALDQTILECGGESIIRHIYGGSSTGEDGLGCVMKQALRFEQNCPSGAMLAILGNHHCIRSFRKLNTVLWCPSVMTGILLWL</sequence>
<proteinExistence type="predicted"/>
<evidence type="ECO:0000313" key="2">
    <source>
        <dbReference type="Proteomes" id="UP000810207"/>
    </source>
</evidence>
<dbReference type="Proteomes" id="UP000810207">
    <property type="component" value="Unassembled WGS sequence"/>
</dbReference>
<keyword evidence="1" id="KW-0808">Transferase</keyword>
<dbReference type="SUPFAM" id="SSF52151">
    <property type="entry name" value="FabD/lysophospholipase-like"/>
    <property type="match status" value="1"/>
</dbReference>
<dbReference type="RefSeq" id="WP_211085620.1">
    <property type="nucleotide sequence ID" value="NZ_CBCSLC010000012.1"/>
</dbReference>
<dbReference type="InterPro" id="IPR016035">
    <property type="entry name" value="Acyl_Trfase/lysoPLipase"/>
</dbReference>
<dbReference type="InterPro" id="IPR001227">
    <property type="entry name" value="Ac_transferase_dom_sf"/>
</dbReference>
<reference evidence="1 2" key="1">
    <citation type="submission" date="2021-03" db="EMBL/GenBank/DDBJ databases">
        <title>Genomic Encyclopedia of Type Strains, Phase IV (KMG-IV): sequencing the most valuable type-strain genomes for metagenomic binning, comparative biology and taxonomic classification.</title>
        <authorList>
            <person name="Goeker M."/>
        </authorList>
    </citation>
    <scope>NUCLEOTIDE SEQUENCE [LARGE SCALE GENOMIC DNA]</scope>
    <source>
        <strain evidence="1 2">DSM 21292</strain>
    </source>
</reference>
<accession>A0ABS4S362</accession>
<keyword evidence="2" id="KW-1185">Reference proteome</keyword>
<evidence type="ECO:0000313" key="1">
    <source>
        <dbReference type="EMBL" id="MBP2249484.1"/>
    </source>
</evidence>